<evidence type="ECO:0000313" key="8">
    <source>
        <dbReference type="EMBL" id="MFC5674090.1"/>
    </source>
</evidence>
<keyword evidence="6" id="KW-0408">Iron</keyword>
<evidence type="ECO:0000256" key="2">
    <source>
        <dbReference type="ARBA" id="ARBA00007825"/>
    </source>
</evidence>
<comment type="similarity">
    <text evidence="2">Belongs to the intradiol ring-cleavage dioxygenase family.</text>
</comment>
<sequence>MTDAAVTTVAVSHEQQEREAEITRQVLHAFGDCADPRLRQVLQCLVRHLHAFIREVRLTEREWSKGIEFLTRTGHITDDRRQEFILLSDVLGASMQTVAVNNEAYGDATEATVFGPFFVEDSPEIALGGDIAFGAAGQPCWVEGTVTDSAGKPVPGARIEVWEADEDGFYDTQYDDDRTAARAHLFTDSEGRYCFWGLTPTPYPIPHDGPVGRLLAATGRSPMRASHLHFMVSAPALRTLVTHIFVRGDELLESDAVFGVKESLVKDFRIQQPGTPSPDGRDLADQAWSRVRFDIVLAPDGT</sequence>
<dbReference type="CDD" id="cd03461">
    <property type="entry name" value="1_2-HQD"/>
    <property type="match status" value="1"/>
</dbReference>
<dbReference type="SUPFAM" id="SSF49482">
    <property type="entry name" value="Aromatic compound dioxygenase"/>
    <property type="match status" value="1"/>
</dbReference>
<dbReference type="Gene3D" id="2.60.130.10">
    <property type="entry name" value="Aromatic compound dioxygenase"/>
    <property type="match status" value="1"/>
</dbReference>
<protein>
    <submittedName>
        <fullName evidence="8">Intradiol ring-cleavage dioxygenase</fullName>
    </submittedName>
</protein>
<keyword evidence="4 8" id="KW-0223">Dioxygenase</keyword>
<name>A0ABW0XWN9_9ACTN</name>
<evidence type="ECO:0000313" key="9">
    <source>
        <dbReference type="Proteomes" id="UP001596183"/>
    </source>
</evidence>
<dbReference type="PANTHER" id="PTHR33711:SF7">
    <property type="entry name" value="INTRADIOL RING-CLEAVAGE DIOXYGENASES DOMAIN-CONTAINING PROTEIN-RELATED"/>
    <property type="match status" value="1"/>
</dbReference>
<feature type="domain" description="Intradiol ring-cleavage dioxygenases" evidence="7">
    <location>
        <begin position="142"/>
        <end position="170"/>
    </location>
</feature>
<dbReference type="InterPro" id="IPR015889">
    <property type="entry name" value="Intradiol_dOase_core"/>
</dbReference>
<dbReference type="Proteomes" id="UP001596183">
    <property type="component" value="Unassembled WGS sequence"/>
</dbReference>
<gene>
    <name evidence="8" type="ORF">ACFP2V_29650</name>
</gene>
<comment type="cofactor">
    <cofactor evidence="1">
        <name>Fe(3+)</name>
        <dbReference type="ChEBI" id="CHEBI:29034"/>
    </cofactor>
</comment>
<evidence type="ECO:0000256" key="1">
    <source>
        <dbReference type="ARBA" id="ARBA00001965"/>
    </source>
</evidence>
<evidence type="ECO:0000259" key="7">
    <source>
        <dbReference type="PROSITE" id="PS00083"/>
    </source>
</evidence>
<accession>A0ABW0XWN9</accession>
<dbReference type="GO" id="GO:0051213">
    <property type="term" value="F:dioxygenase activity"/>
    <property type="evidence" value="ECO:0007669"/>
    <property type="project" value="UniProtKB-KW"/>
</dbReference>
<evidence type="ECO:0000256" key="3">
    <source>
        <dbReference type="ARBA" id="ARBA00022723"/>
    </source>
</evidence>
<reference evidence="9" key="1">
    <citation type="journal article" date="2019" name="Int. J. Syst. Evol. Microbiol.">
        <title>The Global Catalogue of Microorganisms (GCM) 10K type strain sequencing project: providing services to taxonomists for standard genome sequencing and annotation.</title>
        <authorList>
            <consortium name="The Broad Institute Genomics Platform"/>
            <consortium name="The Broad Institute Genome Sequencing Center for Infectious Disease"/>
            <person name="Wu L."/>
            <person name="Ma J."/>
        </authorList>
    </citation>
    <scope>NUCLEOTIDE SEQUENCE [LARGE SCALE GENOMIC DNA]</scope>
    <source>
        <strain evidence="9">JCM 13852</strain>
    </source>
</reference>
<comment type="caution">
    <text evidence="8">The sequence shown here is derived from an EMBL/GenBank/DDBJ whole genome shotgun (WGS) entry which is preliminary data.</text>
</comment>
<dbReference type="PROSITE" id="PS00083">
    <property type="entry name" value="INTRADIOL_DIOXYGENAS"/>
    <property type="match status" value="1"/>
</dbReference>
<dbReference type="EMBL" id="JBHSPC010000101">
    <property type="protein sequence ID" value="MFC5674090.1"/>
    <property type="molecule type" value="Genomic_DNA"/>
</dbReference>
<keyword evidence="9" id="KW-1185">Reference proteome</keyword>
<dbReference type="Pfam" id="PF04444">
    <property type="entry name" value="Dioxygenase_N"/>
    <property type="match status" value="1"/>
</dbReference>
<keyword evidence="3" id="KW-0479">Metal-binding</keyword>
<evidence type="ECO:0000256" key="4">
    <source>
        <dbReference type="ARBA" id="ARBA00022964"/>
    </source>
</evidence>
<evidence type="ECO:0000256" key="5">
    <source>
        <dbReference type="ARBA" id="ARBA00023002"/>
    </source>
</evidence>
<dbReference type="Pfam" id="PF00775">
    <property type="entry name" value="Dioxygenase_C"/>
    <property type="match status" value="1"/>
</dbReference>
<dbReference type="InterPro" id="IPR039390">
    <property type="entry name" value="1_2-HQD/HQD"/>
</dbReference>
<dbReference type="PANTHER" id="PTHR33711">
    <property type="entry name" value="DIOXYGENASE, PUTATIVE (AFU_ORTHOLOGUE AFUA_2G02910)-RELATED"/>
    <property type="match status" value="1"/>
</dbReference>
<dbReference type="InterPro" id="IPR007535">
    <property type="entry name" value="Catechol_dOase_N"/>
</dbReference>
<keyword evidence="5" id="KW-0560">Oxidoreductase</keyword>
<evidence type="ECO:0000256" key="6">
    <source>
        <dbReference type="ARBA" id="ARBA00023004"/>
    </source>
</evidence>
<organism evidence="8 9">
    <name type="scientific">Streptomyces incanus</name>
    <dbReference type="NCBI Taxonomy" id="887453"/>
    <lineage>
        <taxon>Bacteria</taxon>
        <taxon>Bacillati</taxon>
        <taxon>Actinomycetota</taxon>
        <taxon>Actinomycetes</taxon>
        <taxon>Kitasatosporales</taxon>
        <taxon>Streptomycetaceae</taxon>
        <taxon>Streptomyces</taxon>
    </lineage>
</organism>
<dbReference type="InterPro" id="IPR000627">
    <property type="entry name" value="Intradiol_dOase_C"/>
</dbReference>
<proteinExistence type="inferred from homology"/>
<dbReference type="RefSeq" id="WP_381218376.1">
    <property type="nucleotide sequence ID" value="NZ_JBHSPC010000101.1"/>
</dbReference>
<dbReference type="InterPro" id="IPR050770">
    <property type="entry name" value="Intradiol_RC_Dioxygenase"/>
</dbReference>